<feature type="region of interest" description="Disordered" evidence="1">
    <location>
        <begin position="1"/>
        <end position="73"/>
    </location>
</feature>
<evidence type="ECO:0000256" key="1">
    <source>
        <dbReference type="SAM" id="MobiDB-lite"/>
    </source>
</evidence>
<dbReference type="AlphaFoldDB" id="A6IAJ9"/>
<name>A6IAJ9_RAT</name>
<evidence type="ECO:0000313" key="2">
    <source>
        <dbReference type="EMBL" id="EDL91117.1"/>
    </source>
</evidence>
<dbReference type="Proteomes" id="UP000234681">
    <property type="component" value="Chromosome 4"/>
</dbReference>
<accession>A6IAJ9</accession>
<protein>
    <submittedName>
        <fullName evidence="2">RCG56268, isoform CRA_b</fullName>
    </submittedName>
</protein>
<evidence type="ECO:0000313" key="3">
    <source>
        <dbReference type="Proteomes" id="UP000234681"/>
    </source>
</evidence>
<organism evidence="2 3">
    <name type="scientific">Rattus norvegicus</name>
    <name type="common">Rat</name>
    <dbReference type="NCBI Taxonomy" id="10116"/>
    <lineage>
        <taxon>Eukaryota</taxon>
        <taxon>Metazoa</taxon>
        <taxon>Chordata</taxon>
        <taxon>Craniata</taxon>
        <taxon>Vertebrata</taxon>
        <taxon>Euteleostomi</taxon>
        <taxon>Mammalia</taxon>
        <taxon>Eutheria</taxon>
        <taxon>Euarchontoglires</taxon>
        <taxon>Glires</taxon>
        <taxon>Rodentia</taxon>
        <taxon>Myomorpha</taxon>
        <taxon>Muroidea</taxon>
        <taxon>Muridae</taxon>
        <taxon>Murinae</taxon>
        <taxon>Rattus</taxon>
    </lineage>
</organism>
<dbReference type="EMBL" id="CH473957">
    <property type="protein sequence ID" value="EDL91117.1"/>
    <property type="molecule type" value="Genomic_DNA"/>
</dbReference>
<feature type="compositionally biased region" description="Polar residues" evidence="1">
    <location>
        <begin position="55"/>
        <end position="73"/>
    </location>
</feature>
<sequence>MRGPFSEKKKVGGVKEQHPELFSGLPRYEHTQHKFRHREGEEERRGGVSRDMSLPSATKKSSVPNSLLGTAPF</sequence>
<reference evidence="3" key="1">
    <citation type="submission" date="2005-09" db="EMBL/GenBank/DDBJ databases">
        <authorList>
            <person name="Mural R.J."/>
            <person name="Li P.W."/>
            <person name="Adams M.D."/>
            <person name="Amanatides P.G."/>
            <person name="Baden-Tillson H."/>
            <person name="Barnstead M."/>
            <person name="Chin S.H."/>
            <person name="Dew I."/>
            <person name="Evans C.A."/>
            <person name="Ferriera S."/>
            <person name="Flanigan M."/>
            <person name="Fosler C."/>
            <person name="Glodek A."/>
            <person name="Gu Z."/>
            <person name="Holt R.A."/>
            <person name="Jennings D."/>
            <person name="Kraft C.L."/>
            <person name="Lu F."/>
            <person name="Nguyen T."/>
            <person name="Nusskern D.R."/>
            <person name="Pfannkoch C.M."/>
            <person name="Sitter C."/>
            <person name="Sutton G.G."/>
            <person name="Venter J.C."/>
            <person name="Wang Z."/>
            <person name="Woodage T."/>
            <person name="Zheng X.H."/>
            <person name="Zhong F."/>
        </authorList>
    </citation>
    <scope>NUCLEOTIDE SEQUENCE [LARGE SCALE GENOMIC DNA]</scope>
    <source>
        <strain>BN</strain>
        <strain evidence="3">Sprague-Dawley</strain>
    </source>
</reference>
<proteinExistence type="predicted"/>
<feature type="compositionally biased region" description="Basic and acidic residues" evidence="1">
    <location>
        <begin position="1"/>
        <end position="19"/>
    </location>
</feature>
<feature type="compositionally biased region" description="Basic and acidic residues" evidence="1">
    <location>
        <begin position="27"/>
        <end position="48"/>
    </location>
</feature>
<gene>
    <name evidence="2" type="ORF">rCG_56268</name>
</gene>